<dbReference type="EMBL" id="JAGUCN010000011">
    <property type="protein sequence ID" value="MBS2211866.1"/>
    <property type="molecule type" value="Genomic_DNA"/>
</dbReference>
<dbReference type="Proteomes" id="UP000721861">
    <property type="component" value="Unassembled WGS sequence"/>
</dbReference>
<sequence length="292" mass="34901">MKNIVLIILGLQLSIQTFGQITLTESEIGTLTEICNQYNVGLKESTLYDLKDSSPERFKGFINQLIISKDKPKKILDNEILKRPAHEELIFWYVIREFHYNNTEPDSLQKTQREIIDWILKDTIDEKWLLDNYYYRISGRLKSLYNKANLSKYNFEIDKLGFKNEIEKAIFFFFVVNSCGQRLSIMRMTGKGDPQSVIKRMPKINGDFYYKYQCFDYQDFDWIGYKKNESYNERHLGNYYSVLINHMEILFENKLAKEAHVIFDNSILSRPEYFKFSANKERLDKNYKMMKQ</sequence>
<dbReference type="RefSeq" id="WP_212228183.1">
    <property type="nucleotide sequence ID" value="NZ_JAGUCN010000011.1"/>
</dbReference>
<accession>A0ABS5KA65</accession>
<keyword evidence="2" id="KW-1185">Reference proteome</keyword>
<evidence type="ECO:0008006" key="3">
    <source>
        <dbReference type="Google" id="ProtNLM"/>
    </source>
</evidence>
<comment type="caution">
    <text evidence="1">The sequence shown here is derived from an EMBL/GenBank/DDBJ whole genome shotgun (WGS) entry which is preliminary data.</text>
</comment>
<reference evidence="1 2" key="1">
    <citation type="journal article" date="2014" name="Int. J. Syst. Evol. Microbiol.">
        <title>Carboxylicivirga gen. nov. in the family Marinilabiliaceae with two novel species, Carboxylicivirga mesophila sp. nov. and Carboxylicivirga taeanensis sp. nov., and reclassification of Cytophaga fermentans as Saccharicrinis fermentans gen. nov., comb. nov.</title>
        <authorList>
            <person name="Yang S.H."/>
            <person name="Seo H.S."/>
            <person name="Woo J.H."/>
            <person name="Oh H.M."/>
            <person name="Jang H."/>
            <person name="Lee J.H."/>
            <person name="Kim S.J."/>
            <person name="Kwon K.K."/>
        </authorList>
    </citation>
    <scope>NUCLEOTIDE SEQUENCE [LARGE SCALE GENOMIC DNA]</scope>
    <source>
        <strain evidence="1 2">JCM 18290</strain>
    </source>
</reference>
<gene>
    <name evidence="1" type="ORF">KEM09_10645</name>
</gene>
<name>A0ABS5KA65_9BACT</name>
<organism evidence="1 2">
    <name type="scientific">Carboxylicivirga mesophila</name>
    <dbReference type="NCBI Taxonomy" id="1166478"/>
    <lineage>
        <taxon>Bacteria</taxon>
        <taxon>Pseudomonadati</taxon>
        <taxon>Bacteroidota</taxon>
        <taxon>Bacteroidia</taxon>
        <taxon>Marinilabiliales</taxon>
        <taxon>Marinilabiliaceae</taxon>
        <taxon>Carboxylicivirga</taxon>
    </lineage>
</organism>
<protein>
    <recommendedName>
        <fullName evidence="3">YARHG domain-containing protein</fullName>
    </recommendedName>
</protein>
<evidence type="ECO:0000313" key="2">
    <source>
        <dbReference type="Proteomes" id="UP000721861"/>
    </source>
</evidence>
<proteinExistence type="predicted"/>
<evidence type="ECO:0000313" key="1">
    <source>
        <dbReference type="EMBL" id="MBS2211866.1"/>
    </source>
</evidence>